<comment type="caution">
    <text evidence="3">The sequence shown here is derived from an EMBL/GenBank/DDBJ whole genome shotgun (WGS) entry which is preliminary data.</text>
</comment>
<keyword evidence="2" id="KW-1133">Transmembrane helix</keyword>
<evidence type="ECO:0000313" key="3">
    <source>
        <dbReference type="EMBL" id="OAY63047.1"/>
    </source>
</evidence>
<evidence type="ECO:0000256" key="2">
    <source>
        <dbReference type="SAM" id="Phobius"/>
    </source>
</evidence>
<proteinExistence type="predicted"/>
<protein>
    <submittedName>
        <fullName evidence="3">Uncharacterized protein</fullName>
    </submittedName>
</protein>
<keyword evidence="2" id="KW-0472">Membrane</keyword>
<reference evidence="3 4" key="1">
    <citation type="journal article" date="2016" name="DNA Res.">
        <title>The draft genome of MD-2 pineapple using hybrid error correction of long reads.</title>
        <authorList>
            <person name="Redwan R.M."/>
            <person name="Saidin A."/>
            <person name="Kumar S.V."/>
        </authorList>
    </citation>
    <scope>NUCLEOTIDE SEQUENCE [LARGE SCALE GENOMIC DNA]</scope>
    <source>
        <strain evidence="4">cv. MD2</strain>
        <tissue evidence="3">Leaf</tissue>
    </source>
</reference>
<accession>A0A199UDV7</accession>
<feature type="transmembrane region" description="Helical" evidence="2">
    <location>
        <begin position="34"/>
        <end position="54"/>
    </location>
</feature>
<evidence type="ECO:0000313" key="4">
    <source>
        <dbReference type="Proteomes" id="UP000092600"/>
    </source>
</evidence>
<name>A0A199UDV7_ANACO</name>
<sequence>MNTLGFLFAGIDLTVVIKFKNYNISFIYNVDKEFQVPSFFTFLLMIVLGILAFFAETLSARGLQLERIGKLTNILYLKVLLSQLWSMTFLGTEPSFDKLLGCLVIFASVCTCVYFGPEKESE</sequence>
<evidence type="ECO:0000256" key="1">
    <source>
        <dbReference type="ARBA" id="ARBA00004141"/>
    </source>
</evidence>
<dbReference type="InterPro" id="IPR037185">
    <property type="entry name" value="EmrE-like"/>
</dbReference>
<keyword evidence="2" id="KW-0812">Transmembrane</keyword>
<dbReference type="SUPFAM" id="SSF103481">
    <property type="entry name" value="Multidrug resistance efflux transporter EmrE"/>
    <property type="match status" value="1"/>
</dbReference>
<dbReference type="Proteomes" id="UP000092600">
    <property type="component" value="Unassembled WGS sequence"/>
</dbReference>
<dbReference type="STRING" id="4615.A0A199UDV7"/>
<comment type="subcellular location">
    <subcellularLocation>
        <location evidence="1">Membrane</location>
        <topology evidence="1">Multi-pass membrane protein</topology>
    </subcellularLocation>
</comment>
<dbReference type="EMBL" id="LSRQ01008399">
    <property type="protein sequence ID" value="OAY63047.1"/>
    <property type="molecule type" value="Genomic_DNA"/>
</dbReference>
<dbReference type="AlphaFoldDB" id="A0A199UDV7"/>
<gene>
    <name evidence="3" type="ORF">ACMD2_23945</name>
</gene>
<organism evidence="3 4">
    <name type="scientific">Ananas comosus</name>
    <name type="common">Pineapple</name>
    <name type="synonym">Ananas ananas</name>
    <dbReference type="NCBI Taxonomy" id="4615"/>
    <lineage>
        <taxon>Eukaryota</taxon>
        <taxon>Viridiplantae</taxon>
        <taxon>Streptophyta</taxon>
        <taxon>Embryophyta</taxon>
        <taxon>Tracheophyta</taxon>
        <taxon>Spermatophyta</taxon>
        <taxon>Magnoliopsida</taxon>
        <taxon>Liliopsida</taxon>
        <taxon>Poales</taxon>
        <taxon>Bromeliaceae</taxon>
        <taxon>Bromelioideae</taxon>
        <taxon>Ananas</taxon>
    </lineage>
</organism>